<name>A0A2M6WTB6_9BACT</name>
<sequence length="64" mass="7449">MNKNENQKPEMVAIQVDMRGNGRPFTYRVPKGTRYIIQRVPDGHHPDDYHEVFVNLDKAEVLIA</sequence>
<organism evidence="1 2">
    <name type="scientific">Candidatus Falkowbacteria bacterium CG10_big_fil_rev_8_21_14_0_10_37_14</name>
    <dbReference type="NCBI Taxonomy" id="1974561"/>
    <lineage>
        <taxon>Bacteria</taxon>
        <taxon>Candidatus Falkowiibacteriota</taxon>
    </lineage>
</organism>
<dbReference type="AlphaFoldDB" id="A0A2M6WTB6"/>
<gene>
    <name evidence="1" type="ORF">COT94_02060</name>
</gene>
<evidence type="ECO:0000313" key="1">
    <source>
        <dbReference type="EMBL" id="PIT96028.1"/>
    </source>
</evidence>
<evidence type="ECO:0000313" key="2">
    <source>
        <dbReference type="Proteomes" id="UP000228533"/>
    </source>
</evidence>
<dbReference type="Proteomes" id="UP000228533">
    <property type="component" value="Unassembled WGS sequence"/>
</dbReference>
<protein>
    <submittedName>
        <fullName evidence="1">Uncharacterized protein</fullName>
    </submittedName>
</protein>
<reference evidence="2" key="1">
    <citation type="submission" date="2017-09" db="EMBL/GenBank/DDBJ databases">
        <title>Depth-based differentiation of microbial function through sediment-hosted aquifers and enrichment of novel symbionts in the deep terrestrial subsurface.</title>
        <authorList>
            <person name="Probst A.J."/>
            <person name="Ladd B."/>
            <person name="Jarett J.K."/>
            <person name="Geller-Mcgrath D.E."/>
            <person name="Sieber C.M.K."/>
            <person name="Emerson J.B."/>
            <person name="Anantharaman K."/>
            <person name="Thomas B.C."/>
            <person name="Malmstrom R."/>
            <person name="Stieglmeier M."/>
            <person name="Klingl A."/>
            <person name="Woyke T."/>
            <person name="Ryan C.M."/>
            <person name="Banfield J.F."/>
        </authorList>
    </citation>
    <scope>NUCLEOTIDE SEQUENCE [LARGE SCALE GENOMIC DNA]</scope>
</reference>
<accession>A0A2M6WTB6</accession>
<proteinExistence type="predicted"/>
<comment type="caution">
    <text evidence="1">The sequence shown here is derived from an EMBL/GenBank/DDBJ whole genome shotgun (WGS) entry which is preliminary data.</text>
</comment>
<dbReference type="EMBL" id="PFAM01000013">
    <property type="protein sequence ID" value="PIT96028.1"/>
    <property type="molecule type" value="Genomic_DNA"/>
</dbReference>